<evidence type="ECO:0000313" key="1">
    <source>
        <dbReference type="EMBL" id="MBX09991.1"/>
    </source>
</evidence>
<protein>
    <submittedName>
        <fullName evidence="1">Uncharacterized protein</fullName>
    </submittedName>
</protein>
<dbReference type="EMBL" id="GGEC01029507">
    <property type="protein sequence ID" value="MBX09991.1"/>
    <property type="molecule type" value="Transcribed_RNA"/>
</dbReference>
<accession>A0A2P2KWA3</accession>
<sequence length="12" mass="1384">MLHGYLIHPGVF</sequence>
<reference evidence="1" key="1">
    <citation type="submission" date="2018-02" db="EMBL/GenBank/DDBJ databases">
        <title>Rhizophora mucronata_Transcriptome.</title>
        <authorList>
            <person name="Meera S.P."/>
            <person name="Sreeshan A."/>
            <person name="Augustine A."/>
        </authorList>
    </citation>
    <scope>NUCLEOTIDE SEQUENCE</scope>
    <source>
        <tissue evidence="1">Leaf</tissue>
    </source>
</reference>
<organism evidence="1">
    <name type="scientific">Rhizophora mucronata</name>
    <name type="common">Asiatic mangrove</name>
    <dbReference type="NCBI Taxonomy" id="61149"/>
    <lineage>
        <taxon>Eukaryota</taxon>
        <taxon>Viridiplantae</taxon>
        <taxon>Streptophyta</taxon>
        <taxon>Embryophyta</taxon>
        <taxon>Tracheophyta</taxon>
        <taxon>Spermatophyta</taxon>
        <taxon>Magnoliopsida</taxon>
        <taxon>eudicotyledons</taxon>
        <taxon>Gunneridae</taxon>
        <taxon>Pentapetalae</taxon>
        <taxon>rosids</taxon>
        <taxon>fabids</taxon>
        <taxon>Malpighiales</taxon>
        <taxon>Rhizophoraceae</taxon>
        <taxon>Rhizophora</taxon>
    </lineage>
</organism>
<proteinExistence type="predicted"/>
<name>A0A2P2KWA3_RHIMU</name>